<feature type="transmembrane region" description="Helical" evidence="7">
    <location>
        <begin position="1157"/>
        <end position="1174"/>
    </location>
</feature>
<dbReference type="Pfam" id="PF05140">
    <property type="entry name" value="ResB"/>
    <property type="match status" value="1"/>
</dbReference>
<evidence type="ECO:0000256" key="2">
    <source>
        <dbReference type="ARBA" id="ARBA00022692"/>
    </source>
</evidence>
<dbReference type="PANTHER" id="PTHR30071">
    <property type="entry name" value="HEME EXPORTER PROTEIN C"/>
    <property type="match status" value="1"/>
</dbReference>
<feature type="domain" description="ResB-like" evidence="9">
    <location>
        <begin position="455"/>
        <end position="521"/>
    </location>
</feature>
<reference evidence="10 11" key="1">
    <citation type="submission" date="2019-02" db="EMBL/GenBank/DDBJ databases">
        <title>Deep-cultivation of Planctomycetes and their phenomic and genomic characterization uncovers novel biology.</title>
        <authorList>
            <person name="Wiegand S."/>
            <person name="Jogler M."/>
            <person name="Boedeker C."/>
            <person name="Pinto D."/>
            <person name="Vollmers J."/>
            <person name="Rivas-Marin E."/>
            <person name="Kohn T."/>
            <person name="Peeters S.H."/>
            <person name="Heuer A."/>
            <person name="Rast P."/>
            <person name="Oberbeckmann S."/>
            <person name="Bunk B."/>
            <person name="Jeske O."/>
            <person name="Meyerdierks A."/>
            <person name="Storesund J.E."/>
            <person name="Kallscheuer N."/>
            <person name="Luecker S."/>
            <person name="Lage O.M."/>
            <person name="Pohl T."/>
            <person name="Merkel B.J."/>
            <person name="Hornburger P."/>
            <person name="Mueller R.-W."/>
            <person name="Bruemmer F."/>
            <person name="Labrenz M."/>
            <person name="Spormann A.M."/>
            <person name="Op den Camp H."/>
            <person name="Overmann J."/>
            <person name="Amann R."/>
            <person name="Jetten M.S.M."/>
            <person name="Mascher T."/>
            <person name="Medema M.H."/>
            <person name="Devos D.P."/>
            <person name="Kaster A.-K."/>
            <person name="Ovreas L."/>
            <person name="Rohde M."/>
            <person name="Galperin M.Y."/>
            <person name="Jogler C."/>
        </authorList>
    </citation>
    <scope>NUCLEOTIDE SEQUENCE [LARGE SCALE GENOMIC DNA]</scope>
    <source>
        <strain evidence="10 11">Pan189</strain>
    </source>
</reference>
<evidence type="ECO:0000256" key="7">
    <source>
        <dbReference type="SAM" id="Phobius"/>
    </source>
</evidence>
<dbReference type="GO" id="GO:0020037">
    <property type="term" value="F:heme binding"/>
    <property type="evidence" value="ECO:0007669"/>
    <property type="project" value="InterPro"/>
</dbReference>
<gene>
    <name evidence="10" type="primary">ccsA_2</name>
    <name evidence="10" type="ORF">Pan189_33650</name>
</gene>
<keyword evidence="2 7" id="KW-0812">Transmembrane</keyword>
<dbReference type="GO" id="GO:0017004">
    <property type="term" value="P:cytochrome complex assembly"/>
    <property type="evidence" value="ECO:0007669"/>
    <property type="project" value="UniProtKB-KW"/>
</dbReference>
<organism evidence="10 11">
    <name type="scientific">Stratiformator vulcanicus</name>
    <dbReference type="NCBI Taxonomy" id="2527980"/>
    <lineage>
        <taxon>Bacteria</taxon>
        <taxon>Pseudomonadati</taxon>
        <taxon>Planctomycetota</taxon>
        <taxon>Planctomycetia</taxon>
        <taxon>Planctomycetales</taxon>
        <taxon>Planctomycetaceae</taxon>
        <taxon>Stratiformator</taxon>
    </lineage>
</organism>
<proteinExistence type="predicted"/>
<feature type="transmembrane region" description="Helical" evidence="7">
    <location>
        <begin position="1181"/>
        <end position="1199"/>
    </location>
</feature>
<feature type="transmembrane region" description="Helical" evidence="7">
    <location>
        <begin position="251"/>
        <end position="273"/>
    </location>
</feature>
<evidence type="ECO:0000256" key="6">
    <source>
        <dbReference type="SAM" id="MobiDB-lite"/>
    </source>
</evidence>
<feature type="transmembrane region" description="Helical" evidence="7">
    <location>
        <begin position="942"/>
        <end position="959"/>
    </location>
</feature>
<dbReference type="AlphaFoldDB" id="A0A517R504"/>
<feature type="region of interest" description="Disordered" evidence="6">
    <location>
        <begin position="733"/>
        <end position="764"/>
    </location>
</feature>
<name>A0A517R504_9PLAN</name>
<dbReference type="GO" id="GO:0005886">
    <property type="term" value="C:plasma membrane"/>
    <property type="evidence" value="ECO:0007669"/>
    <property type="project" value="TreeGrafter"/>
</dbReference>
<dbReference type="OrthoDB" id="9814290at2"/>
<comment type="subcellular location">
    <subcellularLocation>
        <location evidence="1">Membrane</location>
        <topology evidence="1">Multi-pass membrane protein</topology>
    </subcellularLocation>
</comment>
<evidence type="ECO:0000256" key="5">
    <source>
        <dbReference type="ARBA" id="ARBA00023136"/>
    </source>
</evidence>
<dbReference type="InterPro" id="IPR002541">
    <property type="entry name" value="Cyt_c_assembly"/>
</dbReference>
<feature type="transmembrane region" description="Helical" evidence="7">
    <location>
        <begin position="115"/>
        <end position="136"/>
    </location>
</feature>
<feature type="transmembrane region" description="Helical" evidence="7">
    <location>
        <begin position="1219"/>
        <end position="1237"/>
    </location>
</feature>
<feature type="transmembrane region" description="Helical" evidence="7">
    <location>
        <begin position="1120"/>
        <end position="1142"/>
    </location>
</feature>
<evidence type="ECO:0000313" key="11">
    <source>
        <dbReference type="Proteomes" id="UP000317318"/>
    </source>
</evidence>
<evidence type="ECO:0000256" key="4">
    <source>
        <dbReference type="ARBA" id="ARBA00022989"/>
    </source>
</evidence>
<keyword evidence="4 7" id="KW-1133">Transmembrane helix</keyword>
<feature type="domain" description="Cytochrome c assembly protein" evidence="8">
    <location>
        <begin position="999"/>
        <end position="1209"/>
    </location>
</feature>
<dbReference type="EMBL" id="CP036268">
    <property type="protein sequence ID" value="QDT38965.1"/>
    <property type="molecule type" value="Genomic_DNA"/>
</dbReference>
<keyword evidence="5 7" id="KW-0472">Membrane</keyword>
<feature type="transmembrane region" description="Helical" evidence="7">
    <location>
        <begin position="186"/>
        <end position="209"/>
    </location>
</feature>
<feature type="transmembrane region" description="Helical" evidence="7">
    <location>
        <begin position="45"/>
        <end position="64"/>
    </location>
</feature>
<dbReference type="RefSeq" id="WP_145365059.1">
    <property type="nucleotide sequence ID" value="NZ_CP036268.1"/>
</dbReference>
<dbReference type="Proteomes" id="UP000317318">
    <property type="component" value="Chromosome"/>
</dbReference>
<feature type="transmembrane region" description="Helical" evidence="7">
    <location>
        <begin position="601"/>
        <end position="619"/>
    </location>
</feature>
<keyword evidence="11" id="KW-1185">Reference proteome</keyword>
<dbReference type="InterPro" id="IPR007816">
    <property type="entry name" value="ResB-like_domain"/>
</dbReference>
<sequence length="1251" mass="137230">MATNAPVSDAHSDAQPPGEQPREHTLASVAPQVEQFLKPLASLKLTVVLFSLAVFIVFVGTLAQHRKDIWDVVHEYFRCFVAWITIKDLFPVSFFGDLGIPEVLNFGAFEVPVAFPFPGGWLIGGLMFVNLMAAHAVRFKVQTKGPRLIAGLVTIALGSLLTYVVVTGGMDSVGLSENERADWELIWNVFRGGLLAATVALIGLSVRAGLKLSSGGSKPQFWLLTLSSGLFAAATAMTFALGDISPSATRILWQLIKALLVSAVLFIGCWLAFKKRAGIVLLHAGVVLLMFSELLVGLFAEEAQMQIREGQTKSYVEDIREIELVVVDKSGEETDRVVAIPESKIRPGATISHPELPYDILVDRLLPNSRLRKAASVDAENPATTGEGTDWIAIETRMGTGVDTDSKADVASGYVTLLEKNSGEPVETHLVSAWLADNEADTFEVGDTTYAIDLRFRRGYRPFTVTLNDVKKEDYVGTSTPRNYESVIHLVDPDAGTDREIRVWMNNPLRYGGETFYQSGYFQDPSTGIEYTTLQVTKNEGWMLPYVSCVVVGFGMIAHFVISLLRFMGKRVRDVNVTMAAQLRNDEPSDVPESDPAAIRIAGWALPALIVIVLGGYALSKMAPPSAVDDGYDLYRFGQIPVIYQGRPKPIDTLARNSLRQVIGNYETYNVPLAGDEYRTEPAIQWLLDLIANPTKAAEHRVFRIDNLELLDTLGLKMRKGLRYSLSEFQDAIFPPPNEDGTPSGPSDFFKEAQSANEQKENDASGLTVYQRKVLDLARKISYVGMLRGSFEPQTDLLTRSIQMGQGVDGFETLHEQFKTDRQPPLSAVVTSTREAEEQEDGKTIVVEKIDKEWETLGYAEVKALLADFRAQQTGEQSPPAHPTVTGWRKVVGAYIDENPDKFNAAVDELLAASETLPPETTRKKLGFEAYFNHAAPFFNCFVLYLMAFGLTLVGWLFSAFRAGRPIQASAFWLIAFTMCVHSLALIGRMYISGRPPVTNLYSSAVFIGWGAVLMGLICERLFGMGFGNAVAASAGAATLLIAQSLAGDGDTFTVLQAVLDTQFWLATHVVCISTGYIATYVAGLFGVFYILTGILTPMLHRPAGTQTTKTIGQTLASMIYGITCAAIFFSFVGTVLGGLWADDSWGRFWGWDPKENGALMIVLWNALVLHARWDRVITDRGLAMLAIAGNIVVSWSWYGVNELGVGLHSYGFTEGVMLALGIFAASQLLLISFGFLPKSTWWSDRAAKMK</sequence>
<feature type="region of interest" description="Disordered" evidence="6">
    <location>
        <begin position="1"/>
        <end position="24"/>
    </location>
</feature>
<keyword evidence="3" id="KW-0201">Cytochrome c-type biogenesis</keyword>
<evidence type="ECO:0000256" key="3">
    <source>
        <dbReference type="ARBA" id="ARBA00022748"/>
    </source>
</evidence>
<feature type="transmembrane region" description="Helical" evidence="7">
    <location>
        <begin position="542"/>
        <end position="565"/>
    </location>
</feature>
<dbReference type="KEGG" id="svp:Pan189_33650"/>
<feature type="transmembrane region" description="Helical" evidence="7">
    <location>
        <begin position="1026"/>
        <end position="1046"/>
    </location>
</feature>
<feature type="transmembrane region" description="Helical" evidence="7">
    <location>
        <begin position="76"/>
        <end position="95"/>
    </location>
</feature>
<dbReference type="Pfam" id="PF01578">
    <property type="entry name" value="Cytochrom_C_asm"/>
    <property type="match status" value="1"/>
</dbReference>
<accession>A0A517R504</accession>
<evidence type="ECO:0000313" key="10">
    <source>
        <dbReference type="EMBL" id="QDT38965.1"/>
    </source>
</evidence>
<feature type="transmembrane region" description="Helical" evidence="7">
    <location>
        <begin position="221"/>
        <end position="239"/>
    </location>
</feature>
<feature type="transmembrane region" description="Helical" evidence="7">
    <location>
        <begin position="971"/>
        <end position="992"/>
    </location>
</feature>
<feature type="transmembrane region" description="Helical" evidence="7">
    <location>
        <begin position="148"/>
        <end position="166"/>
    </location>
</feature>
<feature type="transmembrane region" description="Helical" evidence="7">
    <location>
        <begin position="280"/>
        <end position="300"/>
    </location>
</feature>
<evidence type="ECO:0000259" key="8">
    <source>
        <dbReference type="Pfam" id="PF01578"/>
    </source>
</evidence>
<protein>
    <submittedName>
        <fullName evidence="10">Cytochrome c biogenesis protein CcsA</fullName>
    </submittedName>
</protein>
<dbReference type="PANTHER" id="PTHR30071:SF1">
    <property type="entry name" value="CYTOCHROME B_B6 PROTEIN-RELATED"/>
    <property type="match status" value="1"/>
</dbReference>
<dbReference type="InterPro" id="IPR045062">
    <property type="entry name" value="Cyt_c_biogenesis_CcsA/CcmC"/>
</dbReference>
<evidence type="ECO:0000259" key="9">
    <source>
        <dbReference type="Pfam" id="PF05140"/>
    </source>
</evidence>
<evidence type="ECO:0000256" key="1">
    <source>
        <dbReference type="ARBA" id="ARBA00004141"/>
    </source>
</evidence>
<feature type="transmembrane region" description="Helical" evidence="7">
    <location>
        <begin position="1066"/>
        <end position="1092"/>
    </location>
</feature>
<feature type="transmembrane region" description="Helical" evidence="7">
    <location>
        <begin position="998"/>
        <end position="1019"/>
    </location>
</feature>